<evidence type="ECO:0000256" key="4">
    <source>
        <dbReference type="ARBA" id="ARBA00022679"/>
    </source>
</evidence>
<comment type="subcellular location">
    <subcellularLocation>
        <location evidence="1">Membrane</location>
        <topology evidence="1">Multi-pass membrane protein</topology>
    </subcellularLocation>
</comment>
<name>A0A3M7T9H7_BRAPC</name>
<feature type="transmembrane region" description="Helical" evidence="11">
    <location>
        <begin position="455"/>
        <end position="474"/>
    </location>
</feature>
<dbReference type="InterPro" id="IPR004299">
    <property type="entry name" value="MBOAT_fam"/>
</dbReference>
<dbReference type="GO" id="GO:0006661">
    <property type="term" value="P:phosphatidylinositol biosynthetic process"/>
    <property type="evidence" value="ECO:0007669"/>
    <property type="project" value="TreeGrafter"/>
</dbReference>
<proteinExistence type="inferred from homology"/>
<protein>
    <recommendedName>
        <fullName evidence="10">Lysophospholipid acyltransferase 7</fullName>
    </recommendedName>
</protein>
<organism evidence="12 13">
    <name type="scientific">Brachionus plicatilis</name>
    <name type="common">Marine rotifer</name>
    <name type="synonym">Brachionus muelleri</name>
    <dbReference type="NCBI Taxonomy" id="10195"/>
    <lineage>
        <taxon>Eukaryota</taxon>
        <taxon>Metazoa</taxon>
        <taxon>Spiralia</taxon>
        <taxon>Gnathifera</taxon>
        <taxon>Rotifera</taxon>
        <taxon>Eurotatoria</taxon>
        <taxon>Monogononta</taxon>
        <taxon>Pseudotrocha</taxon>
        <taxon>Ploima</taxon>
        <taxon>Brachionidae</taxon>
        <taxon>Brachionus</taxon>
    </lineage>
</organism>
<feature type="transmembrane region" description="Helical" evidence="11">
    <location>
        <begin position="73"/>
        <end position="91"/>
    </location>
</feature>
<evidence type="ECO:0000313" key="13">
    <source>
        <dbReference type="Proteomes" id="UP000276133"/>
    </source>
</evidence>
<evidence type="ECO:0000256" key="5">
    <source>
        <dbReference type="ARBA" id="ARBA00022692"/>
    </source>
</evidence>
<comment type="similarity">
    <text evidence="3">Belongs to the membrane-bound acyltransferase family.</text>
</comment>
<dbReference type="PANTHER" id="PTHR13906">
    <property type="entry name" value="PORCUPINE"/>
    <property type="match status" value="1"/>
</dbReference>
<evidence type="ECO:0000313" key="12">
    <source>
        <dbReference type="EMBL" id="RNA44510.1"/>
    </source>
</evidence>
<keyword evidence="5 11" id="KW-0812">Transmembrane</keyword>
<evidence type="ECO:0000256" key="7">
    <source>
        <dbReference type="ARBA" id="ARBA00023136"/>
    </source>
</evidence>
<evidence type="ECO:0000256" key="8">
    <source>
        <dbReference type="ARBA" id="ARBA00023315"/>
    </source>
</evidence>
<dbReference type="OrthoDB" id="7663182at2759"/>
<dbReference type="PANTHER" id="PTHR13906:SF16">
    <property type="entry name" value="LYSOPHOSPHOLIPID ACYLTRANSFERASE 7"/>
    <property type="match status" value="1"/>
</dbReference>
<evidence type="ECO:0000256" key="3">
    <source>
        <dbReference type="ARBA" id="ARBA00010323"/>
    </source>
</evidence>
<feature type="transmembrane region" description="Helical" evidence="11">
    <location>
        <begin position="34"/>
        <end position="53"/>
    </location>
</feature>
<keyword evidence="4 12" id="KW-0808">Transferase</keyword>
<dbReference type="EMBL" id="REGN01000096">
    <property type="protein sequence ID" value="RNA44510.1"/>
    <property type="molecule type" value="Genomic_DNA"/>
</dbReference>
<reference evidence="12 13" key="1">
    <citation type="journal article" date="2018" name="Sci. Rep.">
        <title>Genomic signatures of local adaptation to the degree of environmental predictability in rotifers.</title>
        <authorList>
            <person name="Franch-Gras L."/>
            <person name="Hahn C."/>
            <person name="Garcia-Roger E.M."/>
            <person name="Carmona M.J."/>
            <person name="Serra M."/>
            <person name="Gomez A."/>
        </authorList>
    </citation>
    <scope>NUCLEOTIDE SEQUENCE [LARGE SCALE GENOMIC DNA]</scope>
    <source>
        <strain evidence="12">HYR1</strain>
    </source>
</reference>
<evidence type="ECO:0000256" key="2">
    <source>
        <dbReference type="ARBA" id="ARBA00005074"/>
    </source>
</evidence>
<feature type="transmembrane region" description="Helical" evidence="11">
    <location>
        <begin position="253"/>
        <end position="273"/>
    </location>
</feature>
<comment type="caution">
    <text evidence="12">The sequence shown here is derived from an EMBL/GenBank/DDBJ whole genome shotgun (WGS) entry which is preliminary data.</text>
</comment>
<keyword evidence="13" id="KW-1185">Reference proteome</keyword>
<dbReference type="AlphaFoldDB" id="A0A3M7T9H7"/>
<evidence type="ECO:0000256" key="11">
    <source>
        <dbReference type="SAM" id="Phobius"/>
    </source>
</evidence>
<evidence type="ECO:0000256" key="6">
    <source>
        <dbReference type="ARBA" id="ARBA00022989"/>
    </source>
</evidence>
<gene>
    <name evidence="12" type="ORF">BpHYR1_051248</name>
</gene>
<dbReference type="GO" id="GO:0030258">
    <property type="term" value="P:lipid modification"/>
    <property type="evidence" value="ECO:0007669"/>
    <property type="project" value="TreeGrafter"/>
</dbReference>
<feature type="transmembrane region" description="Helical" evidence="11">
    <location>
        <begin position="223"/>
        <end position="241"/>
    </location>
</feature>
<comment type="pathway">
    <text evidence="2">Lipid metabolism; phospholipid metabolism.</text>
</comment>
<sequence>MNKDDTVYISLLLISIPIGFLFKNYALGSKLKASLSSIVGFLMVLIVCPYDIYHSLLLTCVNTLIVSIVHPKLVAYLSFIWCFAYLLFFRLTELVGLSKPVAYANAVQLILTLKCVGLAFEVHDTFSRKKKLYMLNESKNMVRKSPSDTANELDDIDAKIELLKLEIEFKSIEPSLIQTILYSYCYIGILTGPYFKFRTYADWLNAKNCRLDAVKFMKKRGRIAPFIIIIFLVLSKFVSFQDPLKEGFYESTLAYRFLYMILIFTLFRFRFYIAWIFAEFSCMTAGFGAYPVCTLPKPGAGPTKLKELKTFDAKNSKSSDYNFDCINNIDEYKCESAKTVKEVLHFWNMTVQYWMANNVYKRVPLKKLGQPITMAVSAYWHGLHPGYYLSMLTTSPCILAESLMDKGFKRRFVSERFCKVYNMATWFFRTREFDYMSIGFILLSYEETIKFWKSVYFVGHLMCLFFILVGYFLTKLSKPVKKIN</sequence>
<dbReference type="STRING" id="10195.A0A3M7T9H7"/>
<evidence type="ECO:0000256" key="9">
    <source>
        <dbReference type="ARBA" id="ARBA00025707"/>
    </source>
</evidence>
<feature type="transmembrane region" description="Helical" evidence="11">
    <location>
        <begin position="6"/>
        <end position="22"/>
    </location>
</feature>
<dbReference type="InterPro" id="IPR049941">
    <property type="entry name" value="LPLAT_7/PORCN-like"/>
</dbReference>
<dbReference type="GO" id="GO:0071617">
    <property type="term" value="F:lysophospholipid acyltransferase activity"/>
    <property type="evidence" value="ECO:0007669"/>
    <property type="project" value="TreeGrafter"/>
</dbReference>
<keyword evidence="7 11" id="KW-0472">Membrane</keyword>
<evidence type="ECO:0000256" key="10">
    <source>
        <dbReference type="ARBA" id="ARBA00093678"/>
    </source>
</evidence>
<dbReference type="Proteomes" id="UP000276133">
    <property type="component" value="Unassembled WGS sequence"/>
</dbReference>
<evidence type="ECO:0000256" key="1">
    <source>
        <dbReference type="ARBA" id="ARBA00004141"/>
    </source>
</evidence>
<dbReference type="Pfam" id="PF03062">
    <property type="entry name" value="MBOAT"/>
    <property type="match status" value="1"/>
</dbReference>
<keyword evidence="6 11" id="KW-1133">Transmembrane helix</keyword>
<dbReference type="GO" id="GO:0044233">
    <property type="term" value="C:mitochondria-associated endoplasmic reticulum membrane contact site"/>
    <property type="evidence" value="ECO:0007669"/>
    <property type="project" value="TreeGrafter"/>
</dbReference>
<dbReference type="GO" id="GO:0016020">
    <property type="term" value="C:membrane"/>
    <property type="evidence" value="ECO:0007669"/>
    <property type="project" value="UniProtKB-SubCell"/>
</dbReference>
<comment type="pathway">
    <text evidence="9">Phospholipid metabolism.</text>
</comment>
<keyword evidence="8 12" id="KW-0012">Acyltransferase</keyword>
<accession>A0A3M7T9H7</accession>